<feature type="chain" id="PRO_5003469070" description="Mid2 domain-containing protein" evidence="3">
    <location>
        <begin position="23"/>
        <end position="385"/>
    </location>
</feature>
<evidence type="ECO:0000256" key="3">
    <source>
        <dbReference type="SAM" id="SignalP"/>
    </source>
</evidence>
<dbReference type="InParanoid" id="G4TRB9"/>
<dbReference type="Proteomes" id="UP000007148">
    <property type="component" value="Unassembled WGS sequence"/>
</dbReference>
<dbReference type="HOGENOM" id="CLU_717888_0_0_1"/>
<keyword evidence="2" id="KW-0472">Membrane</keyword>
<evidence type="ECO:0000256" key="2">
    <source>
        <dbReference type="SAM" id="Phobius"/>
    </source>
</evidence>
<keyword evidence="2" id="KW-0812">Transmembrane</keyword>
<keyword evidence="5" id="KW-1185">Reference proteome</keyword>
<sequence length="385" mass="40364">MVLSAQIVLIFCLVFNCALVSAQQVIWYGAWNNGTYFRYSTTFGVYVEILVDQRTPVSYDTVVINAASYTGQMGAANFSATGKYKVWIGPLLPQDVSPGSISLSVKQFTSEVTSISVHVQDGIVQTGLVIYDISFTSTHSSSTVAATASAASIAGTDSPPGTLITGTMSSTSTLSSSSSQLSQGSTSPPSTSLPTDGTTNRVSTTTDTRSVTENSVGSTALDSKRSQPNVGAIVGATAAVFTFLCLCIFFVIRRRRKVQSAPAFPEPYLNLEIPAEKARVPASTPRATKVPQELAQTNEQGRENGTGPAPAPELVHATVYAEGDDAPPAYVASPASPILPSQPSPTSPSGHITAGFSPMTIANHSDSIHPTLTPHSSKSPLIRKE</sequence>
<evidence type="ECO:0008006" key="6">
    <source>
        <dbReference type="Google" id="ProtNLM"/>
    </source>
</evidence>
<proteinExistence type="predicted"/>
<feature type="signal peptide" evidence="3">
    <location>
        <begin position="1"/>
        <end position="22"/>
    </location>
</feature>
<evidence type="ECO:0000313" key="5">
    <source>
        <dbReference type="Proteomes" id="UP000007148"/>
    </source>
</evidence>
<accession>G4TRB9</accession>
<feature type="transmembrane region" description="Helical" evidence="2">
    <location>
        <begin position="230"/>
        <end position="252"/>
    </location>
</feature>
<protein>
    <recommendedName>
        <fullName evidence="6">Mid2 domain-containing protein</fullName>
    </recommendedName>
</protein>
<keyword evidence="2" id="KW-1133">Transmembrane helix</keyword>
<feature type="region of interest" description="Disordered" evidence="1">
    <location>
        <begin position="331"/>
        <end position="385"/>
    </location>
</feature>
<organism evidence="4 5">
    <name type="scientific">Serendipita indica (strain DSM 11827)</name>
    <name type="common">Root endophyte fungus</name>
    <name type="synonym">Piriformospora indica</name>
    <dbReference type="NCBI Taxonomy" id="1109443"/>
    <lineage>
        <taxon>Eukaryota</taxon>
        <taxon>Fungi</taxon>
        <taxon>Dikarya</taxon>
        <taxon>Basidiomycota</taxon>
        <taxon>Agaricomycotina</taxon>
        <taxon>Agaricomycetes</taxon>
        <taxon>Sebacinales</taxon>
        <taxon>Serendipitaceae</taxon>
        <taxon>Serendipita</taxon>
    </lineage>
</organism>
<dbReference type="AlphaFoldDB" id="G4TRB9"/>
<dbReference type="EMBL" id="CAFZ01000258">
    <property type="protein sequence ID" value="CCA73862.1"/>
    <property type="molecule type" value="Genomic_DNA"/>
</dbReference>
<comment type="caution">
    <text evidence="4">The sequence shown here is derived from an EMBL/GenBank/DDBJ whole genome shotgun (WGS) entry which is preliminary data.</text>
</comment>
<feature type="compositionally biased region" description="Polar residues" evidence="1">
    <location>
        <begin position="213"/>
        <end position="225"/>
    </location>
</feature>
<gene>
    <name evidence="4" type="ORF">PIIN_07816</name>
</gene>
<keyword evidence="3" id="KW-0732">Signal</keyword>
<feature type="compositionally biased region" description="Polar residues" evidence="1">
    <location>
        <begin position="360"/>
        <end position="379"/>
    </location>
</feature>
<evidence type="ECO:0000313" key="4">
    <source>
        <dbReference type="EMBL" id="CCA73862.1"/>
    </source>
</evidence>
<evidence type="ECO:0000256" key="1">
    <source>
        <dbReference type="SAM" id="MobiDB-lite"/>
    </source>
</evidence>
<feature type="region of interest" description="Disordered" evidence="1">
    <location>
        <begin position="159"/>
        <end position="225"/>
    </location>
</feature>
<name>G4TRB9_SERID</name>
<feature type="compositionally biased region" description="Low complexity" evidence="1">
    <location>
        <begin position="159"/>
        <end position="212"/>
    </location>
</feature>
<reference evidence="4 5" key="1">
    <citation type="journal article" date="2011" name="PLoS Pathog.">
        <title>Endophytic Life Strategies Decoded by Genome and Transcriptome Analyses of the Mutualistic Root Symbiont Piriformospora indica.</title>
        <authorList>
            <person name="Zuccaro A."/>
            <person name="Lahrmann U."/>
            <person name="Guldener U."/>
            <person name="Langen G."/>
            <person name="Pfiffi S."/>
            <person name="Biedenkopf D."/>
            <person name="Wong P."/>
            <person name="Samans B."/>
            <person name="Grimm C."/>
            <person name="Basiewicz M."/>
            <person name="Murat C."/>
            <person name="Martin F."/>
            <person name="Kogel K.H."/>
        </authorList>
    </citation>
    <scope>NUCLEOTIDE SEQUENCE [LARGE SCALE GENOMIC DNA]</scope>
    <source>
        <strain evidence="4 5">DSM 11827</strain>
    </source>
</reference>